<organism evidence="4 5">
    <name type="scientific">Ureibacillus manganicus DSM 26584</name>
    <dbReference type="NCBI Taxonomy" id="1384049"/>
    <lineage>
        <taxon>Bacteria</taxon>
        <taxon>Bacillati</taxon>
        <taxon>Bacillota</taxon>
        <taxon>Bacilli</taxon>
        <taxon>Bacillales</taxon>
        <taxon>Caryophanaceae</taxon>
        <taxon>Ureibacillus</taxon>
    </lineage>
</organism>
<dbReference type="Pfam" id="PF00188">
    <property type="entry name" value="CAP"/>
    <property type="match status" value="1"/>
</dbReference>
<feature type="signal peptide" evidence="2">
    <location>
        <begin position="1"/>
        <end position="23"/>
    </location>
</feature>
<evidence type="ECO:0000313" key="5">
    <source>
        <dbReference type="Proteomes" id="UP000030416"/>
    </source>
</evidence>
<feature type="domain" description="SCP" evidence="3">
    <location>
        <begin position="216"/>
        <end position="328"/>
    </location>
</feature>
<dbReference type="PANTHER" id="PTHR31157:SF1">
    <property type="entry name" value="SCP DOMAIN-CONTAINING PROTEIN"/>
    <property type="match status" value="1"/>
</dbReference>
<dbReference type="SUPFAM" id="SSF55797">
    <property type="entry name" value="PR-1-like"/>
    <property type="match status" value="1"/>
</dbReference>
<dbReference type="Proteomes" id="UP000030416">
    <property type="component" value="Unassembled WGS sequence"/>
</dbReference>
<dbReference type="InterPro" id="IPR014258">
    <property type="entry name" value="CAP_domain_YkwD-like"/>
</dbReference>
<name>A0A0A3I249_9BACL</name>
<dbReference type="CDD" id="cd05379">
    <property type="entry name" value="CAP_bacterial"/>
    <property type="match status" value="1"/>
</dbReference>
<evidence type="ECO:0000256" key="1">
    <source>
        <dbReference type="SAM" id="MobiDB-lite"/>
    </source>
</evidence>
<accession>A0A0A3I249</accession>
<dbReference type="InterPro" id="IPR035940">
    <property type="entry name" value="CAP_sf"/>
</dbReference>
<dbReference type="RefSeq" id="WP_036185650.1">
    <property type="nucleotide sequence ID" value="NZ_AVDA01000009.1"/>
</dbReference>
<dbReference type="Gene3D" id="3.40.33.10">
    <property type="entry name" value="CAP"/>
    <property type="match status" value="1"/>
</dbReference>
<comment type="caution">
    <text evidence="4">The sequence shown here is derived from an EMBL/GenBank/DDBJ whole genome shotgun (WGS) entry which is preliminary data.</text>
</comment>
<dbReference type="EMBL" id="JPVN01000009">
    <property type="protein sequence ID" value="KGR78886.1"/>
    <property type="molecule type" value="Genomic_DNA"/>
</dbReference>
<dbReference type="PANTHER" id="PTHR31157">
    <property type="entry name" value="SCP DOMAIN-CONTAINING PROTEIN"/>
    <property type="match status" value="1"/>
</dbReference>
<sequence length="331" mass="36714">MKKIFIPFCALALFATQIPTANAASATNNLAINESFLFNAQAVNLDQYEEFIVNSIENLSASEGNQYESFNKKLTMTKNTLERLLNIELEQVVNLALHKIEVTSIVSKYQSTNENSNVIEKEKAEVKTSAAPKTEAKPNVTPKQTETAKTDVTPKQNTTTKAPVQQNEQPKQNNSNYYQTPSNNQQTNTKQEQVSKPTEPTSESAAVSNFERQVVELTNVERSKAGLAPLEIHSPLMNVAEAKSVDMSNNNYFSHTSPTYGSPFDQIKAAGISYRAAGENIAQGQRTPQQVVQAWMASPGHRQNILNPSYTHIGVGFVESGYYWTQQFIQL</sequence>
<proteinExistence type="predicted"/>
<dbReference type="STRING" id="1384049.CD29_09435"/>
<dbReference type="eggNOG" id="COG2340">
    <property type="taxonomic scope" value="Bacteria"/>
</dbReference>
<dbReference type="AlphaFoldDB" id="A0A0A3I249"/>
<feature type="chain" id="PRO_5002001937" description="SCP domain-containing protein" evidence="2">
    <location>
        <begin position="24"/>
        <end position="331"/>
    </location>
</feature>
<evidence type="ECO:0000313" key="4">
    <source>
        <dbReference type="EMBL" id="KGR78886.1"/>
    </source>
</evidence>
<feature type="compositionally biased region" description="Polar residues" evidence="1">
    <location>
        <begin position="153"/>
        <end position="206"/>
    </location>
</feature>
<dbReference type="NCBIfam" id="TIGR02909">
    <property type="entry name" value="spore_YkwD"/>
    <property type="match status" value="1"/>
</dbReference>
<evidence type="ECO:0000256" key="2">
    <source>
        <dbReference type="SAM" id="SignalP"/>
    </source>
</evidence>
<dbReference type="InterPro" id="IPR014044">
    <property type="entry name" value="CAP_dom"/>
</dbReference>
<protein>
    <recommendedName>
        <fullName evidence="3">SCP domain-containing protein</fullName>
    </recommendedName>
</protein>
<evidence type="ECO:0000259" key="3">
    <source>
        <dbReference type="Pfam" id="PF00188"/>
    </source>
</evidence>
<keyword evidence="2" id="KW-0732">Signal</keyword>
<gene>
    <name evidence="4" type="ORF">CD29_09435</name>
</gene>
<feature type="region of interest" description="Disordered" evidence="1">
    <location>
        <begin position="120"/>
        <end position="206"/>
    </location>
</feature>
<keyword evidence="5" id="KW-1185">Reference proteome</keyword>
<reference evidence="4 5" key="1">
    <citation type="submission" date="2014-02" db="EMBL/GenBank/DDBJ databases">
        <title>Draft genome sequence of Lysinibacillus manganicus DSM 26584T.</title>
        <authorList>
            <person name="Zhang F."/>
            <person name="Wang G."/>
            <person name="Zhang L."/>
        </authorList>
    </citation>
    <scope>NUCLEOTIDE SEQUENCE [LARGE SCALE GENOMIC DNA]</scope>
    <source>
        <strain evidence="4 5">DSM 26584</strain>
    </source>
</reference>